<comment type="caution">
    <text evidence="1">The sequence shown here is derived from an EMBL/GenBank/DDBJ whole genome shotgun (WGS) entry which is preliminary data.</text>
</comment>
<reference evidence="1 2" key="1">
    <citation type="journal article" name="Sci. Rep.">
        <title>Telomere-to-telomere assembled and centromere annotated genomes of the two main subspecies of the button mushroom Agaricus bisporus reveal especially polymorphic chromosome ends.</title>
        <authorList>
            <person name="Sonnenberg A.S.M."/>
            <person name="Sedaghat-Telgerd N."/>
            <person name="Lavrijssen B."/>
            <person name="Ohm R.A."/>
            <person name="Hendrickx P.M."/>
            <person name="Scholtmeijer K."/>
            <person name="Baars J.J.P."/>
            <person name="van Peer A."/>
        </authorList>
    </citation>
    <scope>NUCLEOTIDE SEQUENCE [LARGE SCALE GENOMIC DNA]</scope>
    <source>
        <strain evidence="1 2">H119_p4</strain>
    </source>
</reference>
<dbReference type="AlphaFoldDB" id="A0A8H7C6G3"/>
<evidence type="ECO:0000313" key="1">
    <source>
        <dbReference type="EMBL" id="KAF7763525.1"/>
    </source>
</evidence>
<name>A0A8H7C6G3_AGABI</name>
<dbReference type="Proteomes" id="UP000629468">
    <property type="component" value="Unassembled WGS sequence"/>
</dbReference>
<accession>A0A8H7C6G3</accession>
<evidence type="ECO:0000313" key="2">
    <source>
        <dbReference type="Proteomes" id="UP000629468"/>
    </source>
</evidence>
<dbReference type="EMBL" id="JABXXO010000011">
    <property type="protein sequence ID" value="KAF7763525.1"/>
    <property type="molecule type" value="Genomic_DNA"/>
</dbReference>
<protein>
    <submittedName>
        <fullName evidence="1">Uncharacterized protein</fullName>
    </submittedName>
</protein>
<proteinExistence type="predicted"/>
<sequence>MVHRRQTCPGASMCSSDCQRRRNRSVSGGKYFAPLVTRLAAKHRMLVSRRRRLPLSVNIVNRASTSPVSPPPSSPPPPMAPVLLEEAPAEYVRDKLHLFKGCMLSGLRDVRLISAPQRSGFLPKEIQILMSDDSSHAVPPTHMLAVYAPKSTPTSSRTKVTLYPTHEIVLSSHCTNLPKLPEPSSASSIPVIPLAIPSPSMYPYLQTYLYTKDASMLETVLLPSPSQALDSSSLMRRLLAVHGLWGNASALGVIDPPFYSMIERVWATLHETLSRIHSSSS</sequence>
<gene>
    <name evidence="1" type="ORF">Agabi119p4_8062</name>
</gene>
<organism evidence="1 2">
    <name type="scientific">Agaricus bisporus var. burnettii</name>
    <dbReference type="NCBI Taxonomy" id="192524"/>
    <lineage>
        <taxon>Eukaryota</taxon>
        <taxon>Fungi</taxon>
        <taxon>Dikarya</taxon>
        <taxon>Basidiomycota</taxon>
        <taxon>Agaricomycotina</taxon>
        <taxon>Agaricomycetes</taxon>
        <taxon>Agaricomycetidae</taxon>
        <taxon>Agaricales</taxon>
        <taxon>Agaricineae</taxon>
        <taxon>Agaricaceae</taxon>
        <taxon>Agaricus</taxon>
    </lineage>
</organism>